<dbReference type="AlphaFoldDB" id="A0A644YDV7"/>
<evidence type="ECO:0000313" key="1">
    <source>
        <dbReference type="EMBL" id="MPM26725.1"/>
    </source>
</evidence>
<gene>
    <name evidence="1" type="ORF">SDC9_73230</name>
</gene>
<proteinExistence type="predicted"/>
<sequence length="225" mass="27179">MKEIMTDFYRELKPFLNKLSYYNVFESLDVIRRYTMANNENKSRKHIQGIERSDVNYLMPEYRDFLIAVSLAYSTDLPNNRYTLKRWQDRAYIVQVLGDLSSNINKGFIDNEVFLWLKAFAFNQMKQFQYNPIEQLYRYYMIFSYPEVVENVENKIGISYKEFIFSAFWLYSKFLDNFQCHEKQITKLGEKYIFTPFSENNLKKTLSFLSIDYKSIKEATKQEID</sequence>
<organism evidence="1">
    <name type="scientific">bioreactor metagenome</name>
    <dbReference type="NCBI Taxonomy" id="1076179"/>
    <lineage>
        <taxon>unclassified sequences</taxon>
        <taxon>metagenomes</taxon>
        <taxon>ecological metagenomes</taxon>
    </lineage>
</organism>
<dbReference type="EMBL" id="VSSQ01004809">
    <property type="protein sequence ID" value="MPM26725.1"/>
    <property type="molecule type" value="Genomic_DNA"/>
</dbReference>
<protein>
    <submittedName>
        <fullName evidence="1">Uncharacterized protein</fullName>
    </submittedName>
</protein>
<accession>A0A644YDV7</accession>
<comment type="caution">
    <text evidence="1">The sequence shown here is derived from an EMBL/GenBank/DDBJ whole genome shotgun (WGS) entry which is preliminary data.</text>
</comment>
<reference evidence="1" key="1">
    <citation type="submission" date="2019-08" db="EMBL/GenBank/DDBJ databases">
        <authorList>
            <person name="Kucharzyk K."/>
            <person name="Murdoch R.W."/>
            <person name="Higgins S."/>
            <person name="Loffler F."/>
        </authorList>
    </citation>
    <scope>NUCLEOTIDE SEQUENCE</scope>
</reference>
<name>A0A644YDV7_9ZZZZ</name>